<dbReference type="AlphaFoldDB" id="A0A7J7UG38"/>
<proteinExistence type="predicted"/>
<feature type="region of interest" description="Disordered" evidence="1">
    <location>
        <begin position="37"/>
        <end position="110"/>
    </location>
</feature>
<accession>A0A7J7UG38</accession>
<evidence type="ECO:0000313" key="2">
    <source>
        <dbReference type="EMBL" id="KAF6311907.1"/>
    </source>
</evidence>
<sequence length="122" mass="12463">MLIYLSHCLHKLLQFQTSAAGRPVPVSPHLWRPLQVAQVEPPAEGTSGAGSSPEPSFPAPPPSPAGTKELGPVLTGPRPSGHAGQLAPRGAVGSDHKTEAGLGPGMAVSPPLLCLRSWGGLM</sequence>
<keyword evidence="3" id="KW-1185">Reference proteome</keyword>
<reference evidence="2 3" key="1">
    <citation type="journal article" date="2020" name="Nature">
        <title>Six reference-quality genomes reveal evolution of bat adaptations.</title>
        <authorList>
            <person name="Jebb D."/>
            <person name="Huang Z."/>
            <person name="Pippel M."/>
            <person name="Hughes G.M."/>
            <person name="Lavrichenko K."/>
            <person name="Devanna P."/>
            <person name="Winkler S."/>
            <person name="Jermiin L.S."/>
            <person name="Skirmuntt E.C."/>
            <person name="Katzourakis A."/>
            <person name="Burkitt-Gray L."/>
            <person name="Ray D.A."/>
            <person name="Sullivan K.A.M."/>
            <person name="Roscito J.G."/>
            <person name="Kirilenko B.M."/>
            <person name="Davalos L.M."/>
            <person name="Corthals A.P."/>
            <person name="Power M.L."/>
            <person name="Jones G."/>
            <person name="Ransome R.D."/>
            <person name="Dechmann D.K.N."/>
            <person name="Locatelli A.G."/>
            <person name="Puechmaille S.J."/>
            <person name="Fedrigo O."/>
            <person name="Jarvis E.D."/>
            <person name="Hiller M."/>
            <person name="Vernes S.C."/>
            <person name="Myers E.W."/>
            <person name="Teeling E.C."/>
        </authorList>
    </citation>
    <scope>NUCLEOTIDE SEQUENCE [LARGE SCALE GENOMIC DNA]</scope>
    <source>
        <strain evidence="2">MPipKuh1</strain>
        <tissue evidence="2">Flight muscle</tissue>
    </source>
</reference>
<dbReference type="EMBL" id="JACAGB010000020">
    <property type="protein sequence ID" value="KAF6311907.1"/>
    <property type="molecule type" value="Genomic_DNA"/>
</dbReference>
<feature type="compositionally biased region" description="Pro residues" evidence="1">
    <location>
        <begin position="55"/>
        <end position="64"/>
    </location>
</feature>
<dbReference type="Proteomes" id="UP000558488">
    <property type="component" value="Unassembled WGS sequence"/>
</dbReference>
<protein>
    <submittedName>
        <fullName evidence="2">Uncharacterized protein</fullName>
    </submittedName>
</protein>
<comment type="caution">
    <text evidence="2">The sequence shown here is derived from an EMBL/GenBank/DDBJ whole genome shotgun (WGS) entry which is preliminary data.</text>
</comment>
<organism evidence="2 3">
    <name type="scientific">Pipistrellus kuhlii</name>
    <name type="common">Kuhl's pipistrelle</name>
    <dbReference type="NCBI Taxonomy" id="59472"/>
    <lineage>
        <taxon>Eukaryota</taxon>
        <taxon>Metazoa</taxon>
        <taxon>Chordata</taxon>
        <taxon>Craniata</taxon>
        <taxon>Vertebrata</taxon>
        <taxon>Euteleostomi</taxon>
        <taxon>Mammalia</taxon>
        <taxon>Eutheria</taxon>
        <taxon>Laurasiatheria</taxon>
        <taxon>Chiroptera</taxon>
        <taxon>Yangochiroptera</taxon>
        <taxon>Vespertilionidae</taxon>
        <taxon>Pipistrellus</taxon>
    </lineage>
</organism>
<name>A0A7J7UG38_PIPKU</name>
<evidence type="ECO:0000313" key="3">
    <source>
        <dbReference type="Proteomes" id="UP000558488"/>
    </source>
</evidence>
<evidence type="ECO:0000256" key="1">
    <source>
        <dbReference type="SAM" id="MobiDB-lite"/>
    </source>
</evidence>
<gene>
    <name evidence="2" type="ORF">mPipKuh1_009098</name>
</gene>